<proteinExistence type="predicted"/>
<dbReference type="KEGG" id="mmab:HQ865_16865"/>
<sequence length="332" mass="38815">MKRIILVMLCIFCCAQLFAGTPSDSTWYRNRQGKELRYVMLPENWKSDSLNIHEVTLRRALYQKPERIGLEIEIYNFLYQRYLVVFSVMPSRKNLAPVWNRINPDTIKDKIIDADALKRLTINRTGRYPAKGATMENNLKYWNYALLVKKSDGWYCSSTDCFTEFFEIISDPSTQKNKSFQINLAAQQLSIAEYESAYKRKHGYYSTNSKSLMGGNEDVANGDLLYNSYIKTTNGQKRYQFWLLSEWVHDGASAKRGMDRFVFVPGIGVVSASYDFFMPEIVDGWYQLYNKKFNRPVMEDYVTYDGYNPEMELANYLTEYTIPEKVIPKPKK</sequence>
<feature type="chain" id="PRO_5029015879" evidence="1">
    <location>
        <begin position="20"/>
        <end position="332"/>
    </location>
</feature>
<name>A0A7D4UL19_9SPHI</name>
<dbReference type="Proteomes" id="UP000505355">
    <property type="component" value="Chromosome"/>
</dbReference>
<evidence type="ECO:0000256" key="1">
    <source>
        <dbReference type="SAM" id="SignalP"/>
    </source>
</evidence>
<keyword evidence="1" id="KW-0732">Signal</keyword>
<reference evidence="2 3" key="1">
    <citation type="submission" date="2020-05" db="EMBL/GenBank/DDBJ databases">
        <title>Mucilaginibacter mali sp. nov.</title>
        <authorList>
            <person name="Kim H.S."/>
            <person name="Lee K.C."/>
            <person name="Suh M.K."/>
            <person name="Kim J.-S."/>
            <person name="Han K.-I."/>
            <person name="Eom M.K."/>
            <person name="Shin Y.K."/>
            <person name="Lee J.-S."/>
        </authorList>
    </citation>
    <scope>NUCLEOTIDE SEQUENCE [LARGE SCALE GENOMIC DNA]</scope>
    <source>
        <strain evidence="2 3">G2-14</strain>
    </source>
</reference>
<accession>A0A7D4UL19</accession>
<gene>
    <name evidence="2" type="ORF">HQ865_16865</name>
</gene>
<dbReference type="RefSeq" id="WP_173416022.1">
    <property type="nucleotide sequence ID" value="NZ_CP054139.1"/>
</dbReference>
<protein>
    <submittedName>
        <fullName evidence="2">Uncharacterized protein</fullName>
    </submittedName>
</protein>
<dbReference type="EMBL" id="CP054139">
    <property type="protein sequence ID" value="QKJ31362.1"/>
    <property type="molecule type" value="Genomic_DNA"/>
</dbReference>
<organism evidence="2 3">
    <name type="scientific">Mucilaginibacter mali</name>
    <dbReference type="NCBI Taxonomy" id="2740462"/>
    <lineage>
        <taxon>Bacteria</taxon>
        <taxon>Pseudomonadati</taxon>
        <taxon>Bacteroidota</taxon>
        <taxon>Sphingobacteriia</taxon>
        <taxon>Sphingobacteriales</taxon>
        <taxon>Sphingobacteriaceae</taxon>
        <taxon>Mucilaginibacter</taxon>
    </lineage>
</organism>
<dbReference type="AlphaFoldDB" id="A0A7D4UL19"/>
<feature type="signal peptide" evidence="1">
    <location>
        <begin position="1"/>
        <end position="19"/>
    </location>
</feature>
<evidence type="ECO:0000313" key="3">
    <source>
        <dbReference type="Proteomes" id="UP000505355"/>
    </source>
</evidence>
<evidence type="ECO:0000313" key="2">
    <source>
        <dbReference type="EMBL" id="QKJ31362.1"/>
    </source>
</evidence>
<keyword evidence="3" id="KW-1185">Reference proteome</keyword>